<evidence type="ECO:0000256" key="4">
    <source>
        <dbReference type="ARBA" id="ARBA00022568"/>
    </source>
</evidence>
<evidence type="ECO:0000256" key="8">
    <source>
        <dbReference type="ARBA" id="ARBA00023065"/>
    </source>
</evidence>
<evidence type="ECO:0000256" key="9">
    <source>
        <dbReference type="ARBA" id="ARBA00023136"/>
    </source>
</evidence>
<feature type="transmembrane region" description="Helical" evidence="10">
    <location>
        <begin position="150"/>
        <end position="170"/>
    </location>
</feature>
<evidence type="ECO:0000256" key="1">
    <source>
        <dbReference type="ARBA" id="ARBA00004127"/>
    </source>
</evidence>
<keyword evidence="13" id="KW-1185">Reference proteome</keyword>
<feature type="domain" description="Sodium/calcium exchanger membrane region" evidence="11">
    <location>
        <begin position="3"/>
        <end position="121"/>
    </location>
</feature>
<sequence>MEVTICFIALKDNQVEVLQMAVLGSVLSNLLLVMGMCFFFGGIVNMRDRNGLGREQNFASMTFQTTRPLLTLSSASLVLPTAVYSVLKAESIEKEHAILVLSRGTAIIFLNLYLQYLWFQLRTHTILFITEILDEEYEDEDDPIINLPTAVSLLVVVIYFIALCASSLIWHMEDVVHETRVARSFIGLIIVPNVSNSAEHIAALREAVNDKVDLAIGIAIGSSIQTVLSISPLLVILGWAVLDKPMTFHFETSAVVVFAFTVLITNALQDGRSNYLQGNMLLGFYIIIALTYFVSPRDALDKV</sequence>
<evidence type="ECO:0000256" key="5">
    <source>
        <dbReference type="ARBA" id="ARBA00022692"/>
    </source>
</evidence>
<dbReference type="AlphaFoldDB" id="A0A8H6JMP4"/>
<keyword evidence="10" id="KW-0926">Vacuole</keyword>
<feature type="transmembrane region" description="Helical" evidence="10">
    <location>
        <begin position="69"/>
        <end position="87"/>
    </location>
</feature>
<dbReference type="Pfam" id="PF01699">
    <property type="entry name" value="Na_Ca_ex"/>
    <property type="match status" value="2"/>
</dbReference>
<gene>
    <name evidence="12" type="ORF">CSOJ01_03402</name>
</gene>
<comment type="similarity">
    <text evidence="2 10">Belongs to the Ca(2+):cation antiporter (CaCA) (TC 2.A.19) family.</text>
</comment>
<keyword evidence="5 10" id="KW-0812">Transmembrane</keyword>
<dbReference type="GO" id="GO:0012505">
    <property type="term" value="C:endomembrane system"/>
    <property type="evidence" value="ECO:0007669"/>
    <property type="project" value="UniProtKB-SubCell"/>
</dbReference>
<feature type="transmembrane region" description="Helical" evidence="10">
    <location>
        <begin position="21"/>
        <end position="44"/>
    </location>
</feature>
<evidence type="ECO:0000256" key="10">
    <source>
        <dbReference type="RuleBase" id="RU365028"/>
    </source>
</evidence>
<feature type="transmembrane region" description="Helical" evidence="10">
    <location>
        <begin position="99"/>
        <end position="118"/>
    </location>
</feature>
<feature type="transmembrane region" description="Helical" evidence="10">
    <location>
        <begin position="214"/>
        <end position="242"/>
    </location>
</feature>
<keyword evidence="3 10" id="KW-0813">Transport</keyword>
<evidence type="ECO:0000256" key="2">
    <source>
        <dbReference type="ARBA" id="ARBA00008170"/>
    </source>
</evidence>
<comment type="function">
    <text evidence="10">Has a role in promoting intracellular calcium ion sequestration via the exchange of calcium ions for hydrogen ions across the vacuolar membrane. Involved also in manganese ion homeostasis via its uptake into the vacuole.</text>
</comment>
<dbReference type="GO" id="GO:0006874">
    <property type="term" value="P:intracellular calcium ion homeostasis"/>
    <property type="evidence" value="ECO:0007669"/>
    <property type="project" value="TreeGrafter"/>
</dbReference>
<comment type="caution">
    <text evidence="12">The sequence shown here is derived from an EMBL/GenBank/DDBJ whole genome shotgun (WGS) entry which is preliminary data.</text>
</comment>
<evidence type="ECO:0000256" key="7">
    <source>
        <dbReference type="ARBA" id="ARBA00022989"/>
    </source>
</evidence>
<dbReference type="Proteomes" id="UP000652219">
    <property type="component" value="Unassembled WGS sequence"/>
</dbReference>
<keyword evidence="7 10" id="KW-1133">Transmembrane helix</keyword>
<keyword evidence="4 10" id="KW-0109">Calcium transport</keyword>
<reference evidence="12 13" key="1">
    <citation type="journal article" date="2020" name="Phytopathology">
        <title>Genome Sequence Resources of Colletotrichum truncatum, C. plurivorum, C. musicola, and C. sojae: Four Species Pathogenic to Soybean (Glycine max).</title>
        <authorList>
            <person name="Rogerio F."/>
            <person name="Boufleur T.R."/>
            <person name="Ciampi-Guillardi M."/>
            <person name="Sukno S.A."/>
            <person name="Thon M.R."/>
            <person name="Massola Junior N.S."/>
            <person name="Baroncelli R."/>
        </authorList>
    </citation>
    <scope>NUCLEOTIDE SEQUENCE [LARGE SCALE GENOMIC DNA]</scope>
    <source>
        <strain evidence="12 13">LFN0009</strain>
    </source>
</reference>
<dbReference type="GO" id="GO:0000329">
    <property type="term" value="C:fungal-type vacuole membrane"/>
    <property type="evidence" value="ECO:0007669"/>
    <property type="project" value="TreeGrafter"/>
</dbReference>
<name>A0A8H6JMP4_9PEZI</name>
<evidence type="ECO:0000259" key="11">
    <source>
        <dbReference type="Pfam" id="PF01699"/>
    </source>
</evidence>
<dbReference type="InterPro" id="IPR004713">
    <property type="entry name" value="CaH_exchang"/>
</dbReference>
<dbReference type="EMBL" id="WIGN01000033">
    <property type="protein sequence ID" value="KAF6815722.1"/>
    <property type="molecule type" value="Genomic_DNA"/>
</dbReference>
<keyword evidence="6 10" id="KW-0106">Calcium</keyword>
<comment type="caution">
    <text evidence="10">Lacks conserved residue(s) required for the propagation of feature annotation.</text>
</comment>
<dbReference type="NCBIfam" id="TIGR00378">
    <property type="entry name" value="cax"/>
    <property type="match status" value="1"/>
</dbReference>
<organism evidence="12 13">
    <name type="scientific">Colletotrichum sojae</name>
    <dbReference type="NCBI Taxonomy" id="2175907"/>
    <lineage>
        <taxon>Eukaryota</taxon>
        <taxon>Fungi</taxon>
        <taxon>Dikarya</taxon>
        <taxon>Ascomycota</taxon>
        <taxon>Pezizomycotina</taxon>
        <taxon>Sordariomycetes</taxon>
        <taxon>Hypocreomycetidae</taxon>
        <taxon>Glomerellales</taxon>
        <taxon>Glomerellaceae</taxon>
        <taxon>Colletotrichum</taxon>
        <taxon>Colletotrichum orchidearum species complex</taxon>
    </lineage>
</organism>
<dbReference type="GO" id="GO:0015369">
    <property type="term" value="F:calcium:proton antiporter activity"/>
    <property type="evidence" value="ECO:0007669"/>
    <property type="project" value="UniProtKB-UniRule"/>
</dbReference>
<evidence type="ECO:0000256" key="6">
    <source>
        <dbReference type="ARBA" id="ARBA00022837"/>
    </source>
</evidence>
<dbReference type="PANTHER" id="PTHR31503:SF22">
    <property type="entry name" value="VACUOLAR CALCIUM ION TRANSPORTER"/>
    <property type="match status" value="1"/>
</dbReference>
<proteinExistence type="inferred from homology"/>
<dbReference type="PANTHER" id="PTHR31503">
    <property type="entry name" value="VACUOLAR CALCIUM ION TRANSPORTER"/>
    <property type="match status" value="1"/>
</dbReference>
<dbReference type="InterPro" id="IPR004837">
    <property type="entry name" value="NaCa_Exmemb"/>
</dbReference>
<accession>A0A8H6JMP4</accession>
<dbReference type="InterPro" id="IPR004798">
    <property type="entry name" value="CAX-like"/>
</dbReference>
<dbReference type="InterPro" id="IPR044880">
    <property type="entry name" value="NCX_ion-bd_dom_sf"/>
</dbReference>
<protein>
    <recommendedName>
        <fullName evidence="10">Vacuolar calcium ion transporter</fullName>
    </recommendedName>
</protein>
<keyword evidence="9 10" id="KW-0472">Membrane</keyword>
<evidence type="ECO:0000313" key="12">
    <source>
        <dbReference type="EMBL" id="KAF6815722.1"/>
    </source>
</evidence>
<evidence type="ECO:0000313" key="13">
    <source>
        <dbReference type="Proteomes" id="UP000652219"/>
    </source>
</evidence>
<feature type="domain" description="Sodium/calcium exchanger membrane region" evidence="11">
    <location>
        <begin position="151"/>
        <end position="291"/>
    </location>
</feature>
<feature type="transmembrane region" description="Helical" evidence="10">
    <location>
        <begin position="248"/>
        <end position="268"/>
    </location>
</feature>
<keyword evidence="8 10" id="KW-0406">Ion transport</keyword>
<keyword evidence="10" id="KW-0050">Antiport</keyword>
<dbReference type="Gene3D" id="1.20.1420.30">
    <property type="entry name" value="NCX, central ion-binding region"/>
    <property type="match status" value="1"/>
</dbReference>
<comment type="subcellular location">
    <subcellularLocation>
        <location evidence="1">Endomembrane system</location>
        <topology evidence="1">Multi-pass membrane protein</topology>
    </subcellularLocation>
    <subcellularLocation>
        <location evidence="10">Vacuole membrane</location>
    </subcellularLocation>
</comment>
<feature type="transmembrane region" description="Helical" evidence="10">
    <location>
        <begin position="275"/>
        <end position="294"/>
    </location>
</feature>
<evidence type="ECO:0000256" key="3">
    <source>
        <dbReference type="ARBA" id="ARBA00022448"/>
    </source>
</evidence>